<comment type="subunit">
    <text evidence="7">Homotrimer.</text>
</comment>
<dbReference type="PROSITE" id="PS01350">
    <property type="entry name" value="ISPF"/>
    <property type="match status" value="1"/>
</dbReference>
<dbReference type="FunFam" id="3.30.1330.50:FF:000003">
    <property type="entry name" value="2-C-methyl-D-erythritol 2,4-cyclodiphosphate synthase"/>
    <property type="match status" value="1"/>
</dbReference>
<dbReference type="InterPro" id="IPR020555">
    <property type="entry name" value="MECDP_synthase_CS"/>
</dbReference>
<keyword evidence="6 7" id="KW-0456">Lyase</keyword>
<evidence type="ECO:0000256" key="7">
    <source>
        <dbReference type="HAMAP-Rule" id="MF_00107"/>
    </source>
</evidence>
<gene>
    <name evidence="7 10" type="primary">ispF</name>
    <name evidence="10" type="ORF">K8I29_03355</name>
</gene>
<feature type="binding site" evidence="7">
    <location>
        <position position="42"/>
    </location>
    <ligand>
        <name>a divalent metal cation</name>
        <dbReference type="ChEBI" id="CHEBI:60240"/>
    </ligand>
</feature>
<dbReference type="GO" id="GO:0008685">
    <property type="term" value="F:2-C-methyl-D-erythritol 2,4-cyclodiphosphate synthase activity"/>
    <property type="evidence" value="ECO:0007669"/>
    <property type="project" value="UniProtKB-UniRule"/>
</dbReference>
<dbReference type="EC" id="4.6.1.12" evidence="3 7"/>
<reference evidence="10" key="2">
    <citation type="submission" date="2021-08" db="EMBL/GenBank/DDBJ databases">
        <authorList>
            <person name="Dalcin Martins P."/>
        </authorList>
    </citation>
    <scope>NUCLEOTIDE SEQUENCE</scope>
    <source>
        <strain evidence="10">MAG_39</strain>
    </source>
</reference>
<comment type="catalytic activity">
    <reaction evidence="1 7 8">
        <text>4-CDP-2-C-methyl-D-erythritol 2-phosphate = 2-C-methyl-D-erythritol 2,4-cyclic diphosphate + CMP</text>
        <dbReference type="Rhea" id="RHEA:23864"/>
        <dbReference type="ChEBI" id="CHEBI:57919"/>
        <dbReference type="ChEBI" id="CHEBI:58483"/>
        <dbReference type="ChEBI" id="CHEBI:60377"/>
        <dbReference type="EC" id="4.6.1.12"/>
    </reaction>
</comment>
<evidence type="ECO:0000256" key="6">
    <source>
        <dbReference type="ARBA" id="ARBA00023239"/>
    </source>
</evidence>
<dbReference type="PANTHER" id="PTHR43181:SF1">
    <property type="entry name" value="2-C-METHYL-D-ERYTHRITOL 2,4-CYCLODIPHOSPHATE SYNTHASE, CHLOROPLASTIC"/>
    <property type="match status" value="1"/>
</dbReference>
<organism evidence="10 11">
    <name type="scientific">Candidatus Nitrobium versatile</name>
    <dbReference type="NCBI Taxonomy" id="2884831"/>
    <lineage>
        <taxon>Bacteria</taxon>
        <taxon>Pseudomonadati</taxon>
        <taxon>Nitrospirota</taxon>
        <taxon>Nitrospiria</taxon>
        <taxon>Nitrospirales</taxon>
        <taxon>Nitrospiraceae</taxon>
        <taxon>Candidatus Nitrobium</taxon>
    </lineage>
</organism>
<dbReference type="CDD" id="cd00554">
    <property type="entry name" value="MECDP_synthase"/>
    <property type="match status" value="1"/>
</dbReference>
<proteinExistence type="inferred from homology"/>
<dbReference type="Gene3D" id="3.30.1330.50">
    <property type="entry name" value="2-C-methyl-D-erythritol 2,4-cyclodiphosphate synthase"/>
    <property type="match status" value="1"/>
</dbReference>
<dbReference type="HAMAP" id="MF_00107">
    <property type="entry name" value="IspF"/>
    <property type="match status" value="1"/>
</dbReference>
<evidence type="ECO:0000259" key="9">
    <source>
        <dbReference type="Pfam" id="PF02542"/>
    </source>
</evidence>
<comment type="function">
    <text evidence="7">Involved in the biosynthesis of isopentenyl diphosphate (IPP) and dimethylallyl diphosphate (DMAPP), two major building blocks of isoprenoid compounds. Catalyzes the conversion of 4-diphosphocytidyl-2-C-methyl-D-erythritol 2-phosphate (CDP-ME2P) to 2-C-methyl-D-erythritol 2,4-cyclodiphosphate (ME-CPP) with a corresponding release of cytidine 5-monophosphate (CMP).</text>
</comment>
<comment type="caution">
    <text evidence="10">The sequence shown here is derived from an EMBL/GenBank/DDBJ whole genome shotgun (WGS) entry which is preliminary data.</text>
</comment>
<name>A0A953LVU0_9BACT</name>
<comment type="caution">
    <text evidence="7">Lacks conserved residue(s) required for the propagation of feature annotation.</text>
</comment>
<dbReference type="Pfam" id="PF02542">
    <property type="entry name" value="YgbB"/>
    <property type="match status" value="1"/>
</dbReference>
<dbReference type="EMBL" id="JAIOIV010000028">
    <property type="protein sequence ID" value="MBZ0155236.1"/>
    <property type="molecule type" value="Genomic_DNA"/>
</dbReference>
<comment type="cofactor">
    <cofactor evidence="7">
        <name>a divalent metal cation</name>
        <dbReference type="ChEBI" id="CHEBI:60240"/>
    </cofactor>
    <text evidence="7">Binds 1 divalent metal cation per subunit.</text>
</comment>
<dbReference type="PANTHER" id="PTHR43181">
    <property type="entry name" value="2-C-METHYL-D-ERYTHRITOL 2,4-CYCLODIPHOSPHATE SYNTHASE, CHLOROPLASTIC"/>
    <property type="match status" value="1"/>
</dbReference>
<dbReference type="AlphaFoldDB" id="A0A953LVU0"/>
<comment type="similarity">
    <text evidence="7 8">Belongs to the IspF family.</text>
</comment>
<dbReference type="SUPFAM" id="SSF69765">
    <property type="entry name" value="IpsF-like"/>
    <property type="match status" value="1"/>
</dbReference>
<evidence type="ECO:0000256" key="1">
    <source>
        <dbReference type="ARBA" id="ARBA00000200"/>
    </source>
</evidence>
<keyword evidence="4 7" id="KW-0479">Metal-binding</keyword>
<feature type="binding site" evidence="7">
    <location>
        <begin position="61"/>
        <end position="65"/>
    </location>
    <ligand>
        <name>4-CDP-2-C-methyl-D-erythritol 2-phosphate</name>
        <dbReference type="ChEBI" id="CHEBI:57919"/>
    </ligand>
</feature>
<feature type="binding site" evidence="7">
    <location>
        <position position="141"/>
    </location>
    <ligand>
        <name>4-CDP-2-C-methyl-D-erythritol 2-phosphate</name>
        <dbReference type="ChEBI" id="CHEBI:57919"/>
    </ligand>
</feature>
<dbReference type="GO" id="GO:0046872">
    <property type="term" value="F:metal ion binding"/>
    <property type="evidence" value="ECO:0007669"/>
    <property type="project" value="UniProtKB-KW"/>
</dbReference>
<feature type="domain" description="2-C-methyl-D-erythritol 2,4-cyclodiphosphate synthase" evidence="9">
    <location>
        <begin position="1"/>
        <end position="153"/>
    </location>
</feature>
<feature type="binding site" evidence="7">
    <location>
        <begin position="8"/>
        <end position="10"/>
    </location>
    <ligand>
        <name>4-CDP-2-C-methyl-D-erythritol 2-phosphate</name>
        <dbReference type="ChEBI" id="CHEBI:57919"/>
    </ligand>
</feature>
<feature type="binding site" evidence="7">
    <location>
        <begin position="56"/>
        <end position="58"/>
    </location>
    <ligand>
        <name>4-CDP-2-C-methyl-D-erythritol 2-phosphate</name>
        <dbReference type="ChEBI" id="CHEBI:57919"/>
    </ligand>
</feature>
<evidence type="ECO:0000256" key="2">
    <source>
        <dbReference type="ARBA" id="ARBA00004709"/>
    </source>
</evidence>
<sequence length="158" mass="16735">MRIGIGYDSHRLVEGRKLILGGVDIPHEKGLLGHSDGDALCHAVTDALIGALGEGDIGKHFPDTDPQWKGVSSILLLKHIAERVKERGFEIAWIDSIIIAERPKIGPHIDSMKHALSAAGIPPACVSIKAKTNEGMGFAGRGEGIAVHAVCLLVQSSL</sequence>
<protein>
    <recommendedName>
        <fullName evidence="3 7">2-C-methyl-D-erythritol 2,4-cyclodiphosphate synthase</fullName>
        <shortName evidence="7">MECDP-synthase</shortName>
        <shortName evidence="7">MECPP-synthase</shortName>
        <shortName evidence="7">MECPS</shortName>
        <ecNumber evidence="3 7">4.6.1.12</ecNumber>
    </recommendedName>
</protein>
<feature type="binding site" evidence="7">
    <location>
        <position position="138"/>
    </location>
    <ligand>
        <name>4-CDP-2-C-methyl-D-erythritol 2-phosphate</name>
        <dbReference type="ChEBI" id="CHEBI:57919"/>
    </ligand>
</feature>
<dbReference type="NCBIfam" id="TIGR00151">
    <property type="entry name" value="ispF"/>
    <property type="match status" value="1"/>
</dbReference>
<dbReference type="InterPro" id="IPR036571">
    <property type="entry name" value="MECDP_synthase_sf"/>
</dbReference>
<evidence type="ECO:0000313" key="10">
    <source>
        <dbReference type="EMBL" id="MBZ0155236.1"/>
    </source>
</evidence>
<keyword evidence="5 7" id="KW-0414">Isoprene biosynthesis</keyword>
<evidence type="ECO:0000256" key="3">
    <source>
        <dbReference type="ARBA" id="ARBA00012579"/>
    </source>
</evidence>
<feature type="binding site" evidence="7">
    <location>
        <position position="10"/>
    </location>
    <ligand>
        <name>a divalent metal cation</name>
        <dbReference type="ChEBI" id="CHEBI:60240"/>
    </ligand>
</feature>
<comment type="pathway">
    <text evidence="2 7">Isoprenoid biosynthesis; isopentenyl diphosphate biosynthesis via DXP pathway; isopentenyl diphosphate from 1-deoxy-D-xylulose 5-phosphate: step 4/6.</text>
</comment>
<accession>A0A953LVU0</accession>
<dbReference type="GO" id="GO:0016114">
    <property type="term" value="P:terpenoid biosynthetic process"/>
    <property type="evidence" value="ECO:0007669"/>
    <property type="project" value="InterPro"/>
</dbReference>
<evidence type="ECO:0000256" key="4">
    <source>
        <dbReference type="ARBA" id="ARBA00022723"/>
    </source>
</evidence>
<evidence type="ECO:0000313" key="11">
    <source>
        <dbReference type="Proteomes" id="UP000705867"/>
    </source>
</evidence>
<dbReference type="Proteomes" id="UP000705867">
    <property type="component" value="Unassembled WGS sequence"/>
</dbReference>
<dbReference type="InterPro" id="IPR003526">
    <property type="entry name" value="MECDP_synthase"/>
</dbReference>
<reference evidence="10" key="1">
    <citation type="journal article" date="2021" name="bioRxiv">
        <title>Unraveling nitrogen, sulfur and carbon metabolic pathways and microbial community transcriptional responses to substrate deprivation and toxicity stresses in a bioreactor mimicking anoxic brackish coastal sediment conditions.</title>
        <authorList>
            <person name="Martins P.D."/>
            <person name="Echeveste M.J."/>
            <person name="Arshad A."/>
            <person name="Kurth J."/>
            <person name="Ouboter H."/>
            <person name="Jetten M.S.M."/>
            <person name="Welte C.U."/>
        </authorList>
    </citation>
    <scope>NUCLEOTIDE SEQUENCE</scope>
    <source>
        <strain evidence="10">MAG_39</strain>
    </source>
</reference>
<evidence type="ECO:0000256" key="8">
    <source>
        <dbReference type="RuleBase" id="RU004395"/>
    </source>
</evidence>
<dbReference type="GO" id="GO:0019288">
    <property type="term" value="P:isopentenyl diphosphate biosynthetic process, methylerythritol 4-phosphate pathway"/>
    <property type="evidence" value="ECO:0007669"/>
    <property type="project" value="UniProtKB-UniRule"/>
</dbReference>
<feature type="site" description="Transition state stabilizer" evidence="7">
    <location>
        <position position="34"/>
    </location>
</feature>
<evidence type="ECO:0000256" key="5">
    <source>
        <dbReference type="ARBA" id="ARBA00023229"/>
    </source>
</evidence>
<feature type="site" description="Transition state stabilizer" evidence="7">
    <location>
        <position position="132"/>
    </location>
</feature>
<feature type="binding site" evidence="7">
    <location>
        <position position="8"/>
    </location>
    <ligand>
        <name>a divalent metal cation</name>
        <dbReference type="ChEBI" id="CHEBI:60240"/>
    </ligand>
</feature>
<feature type="binding site" evidence="7">
    <location>
        <begin position="34"/>
        <end position="35"/>
    </location>
    <ligand>
        <name>4-CDP-2-C-methyl-D-erythritol 2-phosphate</name>
        <dbReference type="ChEBI" id="CHEBI:57919"/>
    </ligand>
</feature>